<evidence type="ECO:0000256" key="1">
    <source>
        <dbReference type="ARBA" id="ARBA00022737"/>
    </source>
</evidence>
<dbReference type="PANTHER" id="PTHR47936">
    <property type="entry name" value="PPR_LONG DOMAIN-CONTAINING PROTEIN"/>
    <property type="match status" value="1"/>
</dbReference>
<organism evidence="3 4">
    <name type="scientific">Andalucia godoyi</name>
    <name type="common">Flagellate</name>
    <dbReference type="NCBI Taxonomy" id="505711"/>
    <lineage>
        <taxon>Eukaryota</taxon>
        <taxon>Discoba</taxon>
        <taxon>Jakobida</taxon>
        <taxon>Andalucina</taxon>
        <taxon>Andaluciidae</taxon>
        <taxon>Andalucia</taxon>
    </lineage>
</organism>
<accession>A0A8K0AGN2</accession>
<sequence length="468" mass="52745">MFRWSVIGSKAGRLLFSNVASKPVSKKTAESSALFAKLVDGVNTRSLESVLRVYDDASFKFPATLDKAVWYQRIIDLCSKAGRAKRAFSVYNDAKRAGVVPTVDMRLALIVAHVRASKVSDIGDARMESLLTCIENDRRKYGLPDLQTKERNAMLQMYFLSDREKEAFALLNQMRREKKVDAVSYSSYVNHLASKNRPWEESLKLLLEADHANVPMDLGFMHALLSALSLSPAPFRASSSSHPHGATAKTATDVEKRWRLKALEDLSARFFDTHKIVPTTQTGSMMLSVIGFASSVDDTKISVQDIDSFVVQVMKDHGVVLNQIFQENLLDKMTLCDDNGAPTDILNTCWTLFQSLTESSKQNGTPIHRRPLNSLSFLAARKGDFEKVSFLFKYVEKEKLERLSAIHIYNMLLESTKDVHPNPVQFSELMVKWIADLKLLERYASEAADLGDRWSKKKREILKSVPPK</sequence>
<gene>
    <name evidence="3" type="ORF">ANDGO_04006</name>
</gene>
<evidence type="ECO:0000313" key="3">
    <source>
        <dbReference type="EMBL" id="KAF0852562.1"/>
    </source>
</evidence>
<reference evidence="3" key="1">
    <citation type="submission" date="2019-09" db="EMBL/GenBank/DDBJ databases">
        <title>The Mitochondrial Proteome of the Jakobid, Andalucia godoyi, a Protist With the Most Gene-Rich and Bacteria-Like Mitochondrial Genome.</title>
        <authorList>
            <person name="Gray M.W."/>
            <person name="Burger G."/>
            <person name="Derelle R."/>
            <person name="Klimes V."/>
            <person name="Leger M."/>
            <person name="Sarrasin M."/>
            <person name="Vlcek C."/>
            <person name="Roger A.J."/>
            <person name="Elias M."/>
            <person name="Lang B.F."/>
        </authorList>
    </citation>
    <scope>NUCLEOTIDE SEQUENCE</scope>
    <source>
        <strain evidence="3">And28</strain>
    </source>
</reference>
<dbReference type="Gene3D" id="1.25.40.10">
    <property type="entry name" value="Tetratricopeptide repeat domain"/>
    <property type="match status" value="2"/>
</dbReference>
<evidence type="ECO:0000313" key="4">
    <source>
        <dbReference type="Proteomes" id="UP000799049"/>
    </source>
</evidence>
<dbReference type="EMBL" id="VRVR01000029">
    <property type="protein sequence ID" value="KAF0852562.1"/>
    <property type="molecule type" value="Genomic_DNA"/>
</dbReference>
<comment type="caution">
    <text evidence="3">The sequence shown here is derived from an EMBL/GenBank/DDBJ whole genome shotgun (WGS) entry which is preliminary data.</text>
</comment>
<dbReference type="AlphaFoldDB" id="A0A8K0AGN2"/>
<feature type="repeat" description="PPR" evidence="2">
    <location>
        <begin position="67"/>
        <end position="101"/>
    </location>
</feature>
<dbReference type="Pfam" id="PF01535">
    <property type="entry name" value="PPR"/>
    <property type="match status" value="2"/>
</dbReference>
<evidence type="ECO:0000256" key="2">
    <source>
        <dbReference type="PROSITE-ProRule" id="PRU00708"/>
    </source>
</evidence>
<keyword evidence="4" id="KW-1185">Reference proteome</keyword>
<name>A0A8K0AGN2_ANDGO</name>
<dbReference type="PANTHER" id="PTHR47936:SF1">
    <property type="entry name" value="PENTATRICOPEPTIDE REPEAT-CONTAINING PROTEIN GUN1, CHLOROPLASTIC"/>
    <property type="match status" value="1"/>
</dbReference>
<dbReference type="Proteomes" id="UP000799049">
    <property type="component" value="Unassembled WGS sequence"/>
</dbReference>
<dbReference type="InterPro" id="IPR011990">
    <property type="entry name" value="TPR-like_helical_dom_sf"/>
</dbReference>
<keyword evidence="1" id="KW-0677">Repeat</keyword>
<dbReference type="PROSITE" id="PS51375">
    <property type="entry name" value="PPR"/>
    <property type="match status" value="1"/>
</dbReference>
<dbReference type="OrthoDB" id="185373at2759"/>
<protein>
    <submittedName>
        <fullName evidence="3">Mitochondrial pentatricopeptide repeat (PPR) protein</fullName>
    </submittedName>
</protein>
<dbReference type="NCBIfam" id="TIGR00756">
    <property type="entry name" value="PPR"/>
    <property type="match status" value="1"/>
</dbReference>
<proteinExistence type="predicted"/>
<dbReference type="InterPro" id="IPR002885">
    <property type="entry name" value="PPR_rpt"/>
</dbReference>